<sequence length="101" mass="11141">MTAFLGATNELASRLSGASVVLKTPKSAGALDLGFIWGMPAFHSPDGTPDNIAMFERLFIVQLCWTASELNTLERRSQFPSWSWVGWKGAVTLDTLTYRQC</sequence>
<name>A0A1S8A604_ROSNE</name>
<reference evidence="1" key="1">
    <citation type="submission" date="2016-03" db="EMBL/GenBank/DDBJ databases">
        <title>Draft genome sequence of Rosellinia necatrix.</title>
        <authorList>
            <person name="Kanematsu S."/>
        </authorList>
    </citation>
    <scope>NUCLEOTIDE SEQUENCE [LARGE SCALE GENOMIC DNA]</scope>
    <source>
        <strain evidence="1">W97</strain>
    </source>
</reference>
<proteinExistence type="predicted"/>
<dbReference type="EMBL" id="DF977453">
    <property type="protein sequence ID" value="GAW25526.1"/>
    <property type="molecule type" value="Genomic_DNA"/>
</dbReference>
<keyword evidence="2" id="KW-1185">Reference proteome</keyword>
<dbReference type="AlphaFoldDB" id="A0A1S8A604"/>
<evidence type="ECO:0000313" key="1">
    <source>
        <dbReference type="EMBL" id="GAW25526.1"/>
    </source>
</evidence>
<dbReference type="Proteomes" id="UP000054516">
    <property type="component" value="Unassembled WGS sequence"/>
</dbReference>
<gene>
    <name evidence="1" type="ORF">SAMD00023353_0801080</name>
</gene>
<accession>A0A1S8A604</accession>
<evidence type="ECO:0000313" key="2">
    <source>
        <dbReference type="Proteomes" id="UP000054516"/>
    </source>
</evidence>
<organism evidence="1">
    <name type="scientific">Rosellinia necatrix</name>
    <name type="common">White root-rot fungus</name>
    <dbReference type="NCBI Taxonomy" id="77044"/>
    <lineage>
        <taxon>Eukaryota</taxon>
        <taxon>Fungi</taxon>
        <taxon>Dikarya</taxon>
        <taxon>Ascomycota</taxon>
        <taxon>Pezizomycotina</taxon>
        <taxon>Sordariomycetes</taxon>
        <taxon>Xylariomycetidae</taxon>
        <taxon>Xylariales</taxon>
        <taxon>Xylariaceae</taxon>
        <taxon>Rosellinia</taxon>
    </lineage>
</organism>
<protein>
    <submittedName>
        <fullName evidence="1">Putative tol protein</fullName>
    </submittedName>
</protein>